<sequence>MSNALINGLRDRFLQYDVVAERRGFTGTETLDSPATTTSGGKPFWLQWRLGLARTRGLRQKFNPETPLQSAAAAALPPLRRTCAGVLPAVCLHPWEDSDEYPLDPPRSSSPECLAGDIPLPRFPRVLLGRDPPLLPSIEDVPAFLSRGPVKKYVENQEGEGTEQEESIGAIGSHTGPGPGPGPVLSDFDPKMPNNIEVNPTRLLLLSSSAPTWEALWKRWRRPLVRHAAAEVSDFRLETYGETDRGKASGRRWSLWAWAWAWACATAKAERRSRRQEAQTPAPLMSWAW</sequence>
<protein>
    <submittedName>
        <fullName evidence="2">Mov34/MPN/PAD-1 family protein</fullName>
    </submittedName>
</protein>
<proteinExistence type="predicted"/>
<evidence type="ECO:0000313" key="3">
    <source>
        <dbReference type="Proteomes" id="UP000325081"/>
    </source>
</evidence>
<dbReference type="Proteomes" id="UP000325081">
    <property type="component" value="Unassembled WGS sequence"/>
</dbReference>
<dbReference type="EMBL" id="BKCP01013292">
    <property type="protein sequence ID" value="GER57358.1"/>
    <property type="molecule type" value="Genomic_DNA"/>
</dbReference>
<dbReference type="AlphaFoldDB" id="A0A5A7RJP7"/>
<name>A0A5A7RJP7_STRAF</name>
<feature type="compositionally biased region" description="Acidic residues" evidence="1">
    <location>
        <begin position="157"/>
        <end position="166"/>
    </location>
</feature>
<evidence type="ECO:0000256" key="1">
    <source>
        <dbReference type="SAM" id="MobiDB-lite"/>
    </source>
</evidence>
<organism evidence="2 3">
    <name type="scientific">Striga asiatica</name>
    <name type="common">Asiatic witchweed</name>
    <name type="synonym">Buchnera asiatica</name>
    <dbReference type="NCBI Taxonomy" id="4170"/>
    <lineage>
        <taxon>Eukaryota</taxon>
        <taxon>Viridiplantae</taxon>
        <taxon>Streptophyta</taxon>
        <taxon>Embryophyta</taxon>
        <taxon>Tracheophyta</taxon>
        <taxon>Spermatophyta</taxon>
        <taxon>Magnoliopsida</taxon>
        <taxon>eudicotyledons</taxon>
        <taxon>Gunneridae</taxon>
        <taxon>Pentapetalae</taxon>
        <taxon>asterids</taxon>
        <taxon>lamiids</taxon>
        <taxon>Lamiales</taxon>
        <taxon>Orobanchaceae</taxon>
        <taxon>Buchnereae</taxon>
        <taxon>Striga</taxon>
    </lineage>
</organism>
<keyword evidence="3" id="KW-1185">Reference proteome</keyword>
<evidence type="ECO:0000313" key="2">
    <source>
        <dbReference type="EMBL" id="GER57358.1"/>
    </source>
</evidence>
<comment type="caution">
    <text evidence="2">The sequence shown here is derived from an EMBL/GenBank/DDBJ whole genome shotgun (WGS) entry which is preliminary data.</text>
</comment>
<reference evidence="3" key="1">
    <citation type="journal article" date="2019" name="Curr. Biol.">
        <title>Genome Sequence of Striga asiatica Provides Insight into the Evolution of Plant Parasitism.</title>
        <authorList>
            <person name="Yoshida S."/>
            <person name="Kim S."/>
            <person name="Wafula E.K."/>
            <person name="Tanskanen J."/>
            <person name="Kim Y.M."/>
            <person name="Honaas L."/>
            <person name="Yang Z."/>
            <person name="Spallek T."/>
            <person name="Conn C.E."/>
            <person name="Ichihashi Y."/>
            <person name="Cheong K."/>
            <person name="Cui S."/>
            <person name="Der J.P."/>
            <person name="Gundlach H."/>
            <person name="Jiao Y."/>
            <person name="Hori C."/>
            <person name="Ishida J.K."/>
            <person name="Kasahara H."/>
            <person name="Kiba T."/>
            <person name="Kim M.S."/>
            <person name="Koo N."/>
            <person name="Laohavisit A."/>
            <person name="Lee Y.H."/>
            <person name="Lumba S."/>
            <person name="McCourt P."/>
            <person name="Mortimer J.C."/>
            <person name="Mutuku J.M."/>
            <person name="Nomura T."/>
            <person name="Sasaki-Sekimoto Y."/>
            <person name="Seto Y."/>
            <person name="Wang Y."/>
            <person name="Wakatake T."/>
            <person name="Sakakibara H."/>
            <person name="Demura T."/>
            <person name="Yamaguchi S."/>
            <person name="Yoneyama K."/>
            <person name="Manabe R.I."/>
            <person name="Nelson D.C."/>
            <person name="Schulman A.H."/>
            <person name="Timko M.P."/>
            <person name="dePamphilis C.W."/>
            <person name="Choi D."/>
            <person name="Shirasu K."/>
        </authorList>
    </citation>
    <scope>NUCLEOTIDE SEQUENCE [LARGE SCALE GENOMIC DNA]</scope>
    <source>
        <strain evidence="3">cv. UVA1</strain>
    </source>
</reference>
<feature type="region of interest" description="Disordered" evidence="1">
    <location>
        <begin position="156"/>
        <end position="181"/>
    </location>
</feature>
<gene>
    <name evidence="2" type="ORF">STAS_35167</name>
</gene>
<accession>A0A5A7RJP7</accession>